<evidence type="ECO:0000256" key="12">
    <source>
        <dbReference type="SAM" id="Phobius"/>
    </source>
</evidence>
<evidence type="ECO:0000313" key="15">
    <source>
        <dbReference type="Proteomes" id="UP000314987"/>
    </source>
</evidence>
<keyword evidence="8 10" id="KW-0807">Transducer</keyword>
<evidence type="ECO:0000256" key="4">
    <source>
        <dbReference type="ARBA" id="ARBA00022989"/>
    </source>
</evidence>
<dbReference type="Ensembl" id="ENSVURT00010015634.1">
    <property type="protein sequence ID" value="ENSVURP00010013733.1"/>
    <property type="gene ID" value="ENSVURG00010010560.1"/>
</dbReference>
<feature type="domain" description="G-protein coupled receptors family 1 profile" evidence="13">
    <location>
        <begin position="74"/>
        <end position="299"/>
    </location>
</feature>
<dbReference type="PRINTS" id="PR02108">
    <property type="entry name" value="MRGPCRFAMILY"/>
</dbReference>
<dbReference type="Pfam" id="PF00001">
    <property type="entry name" value="7tm_1"/>
    <property type="match status" value="1"/>
</dbReference>
<dbReference type="InterPro" id="IPR000276">
    <property type="entry name" value="GPCR_Rhodpsn"/>
</dbReference>
<organism evidence="14 15">
    <name type="scientific">Vombatus ursinus</name>
    <name type="common">Common wombat</name>
    <dbReference type="NCBI Taxonomy" id="29139"/>
    <lineage>
        <taxon>Eukaryota</taxon>
        <taxon>Metazoa</taxon>
        <taxon>Chordata</taxon>
        <taxon>Craniata</taxon>
        <taxon>Vertebrata</taxon>
        <taxon>Euteleostomi</taxon>
        <taxon>Mammalia</taxon>
        <taxon>Metatheria</taxon>
        <taxon>Diprotodontia</taxon>
        <taxon>Vombatidae</taxon>
        <taxon>Vombatus</taxon>
    </lineage>
</organism>
<feature type="transmembrane region" description="Helical" evidence="12">
    <location>
        <begin position="168"/>
        <end position="187"/>
    </location>
</feature>
<evidence type="ECO:0000256" key="11">
    <source>
        <dbReference type="SAM" id="MobiDB-lite"/>
    </source>
</evidence>
<dbReference type="OMA" id="NCENRAF"/>
<feature type="transmembrane region" description="Helical" evidence="12">
    <location>
        <begin position="63"/>
        <end position="82"/>
    </location>
</feature>
<name>A0A4X2KPQ1_VOMUR</name>
<dbReference type="PANTHER" id="PTHR11334:SF29">
    <property type="entry name" value="MAS-RELATED G-PROTEIN COUPLED RECEPTOR MEMBER X2"/>
    <property type="match status" value="1"/>
</dbReference>
<dbReference type="InterPro" id="IPR017452">
    <property type="entry name" value="GPCR_Rhodpsn_7TM"/>
</dbReference>
<dbReference type="GO" id="GO:0004930">
    <property type="term" value="F:G protein-coupled receptor activity"/>
    <property type="evidence" value="ECO:0007669"/>
    <property type="project" value="UniProtKB-KW"/>
</dbReference>
<evidence type="ECO:0000256" key="1">
    <source>
        <dbReference type="ARBA" id="ARBA00004651"/>
    </source>
</evidence>
<dbReference type="GeneTree" id="ENSGT01030000234639"/>
<feature type="transmembrane region" description="Helical" evidence="12">
    <location>
        <begin position="128"/>
        <end position="147"/>
    </location>
</feature>
<evidence type="ECO:0000256" key="10">
    <source>
        <dbReference type="RuleBase" id="RU000688"/>
    </source>
</evidence>
<dbReference type="PROSITE" id="PS00237">
    <property type="entry name" value="G_PROTEIN_RECEP_F1_1"/>
    <property type="match status" value="1"/>
</dbReference>
<evidence type="ECO:0000256" key="3">
    <source>
        <dbReference type="ARBA" id="ARBA00022692"/>
    </source>
</evidence>
<keyword evidence="15" id="KW-1185">Reference proteome</keyword>
<dbReference type="SUPFAM" id="SSF81321">
    <property type="entry name" value="Family A G protein-coupled receptor-like"/>
    <property type="match status" value="1"/>
</dbReference>
<feature type="region of interest" description="Disordered" evidence="11">
    <location>
        <begin position="1"/>
        <end position="32"/>
    </location>
</feature>
<reference evidence="14" key="3">
    <citation type="submission" date="2025-09" db="UniProtKB">
        <authorList>
            <consortium name="Ensembl"/>
        </authorList>
    </citation>
    <scope>IDENTIFICATION</scope>
</reference>
<proteinExistence type="inferred from homology"/>
<evidence type="ECO:0000313" key="14">
    <source>
        <dbReference type="Ensembl" id="ENSVURP00010013733.1"/>
    </source>
</evidence>
<dbReference type="AlphaFoldDB" id="A0A4X2KPQ1"/>
<dbReference type="PROSITE" id="PS50262">
    <property type="entry name" value="G_PROTEIN_RECEP_F1_2"/>
    <property type="match status" value="1"/>
</dbReference>
<feature type="transmembrane region" description="Helical" evidence="12">
    <location>
        <begin position="280"/>
        <end position="302"/>
    </location>
</feature>
<keyword evidence="5 10" id="KW-0297">G-protein coupled receptor</keyword>
<keyword evidence="3 10" id="KW-0812">Transmembrane</keyword>
<reference evidence="15" key="1">
    <citation type="submission" date="2018-12" db="EMBL/GenBank/DDBJ databases">
        <authorList>
            <person name="Yazar S."/>
        </authorList>
    </citation>
    <scope>NUCLEOTIDE SEQUENCE [LARGE SCALE GENOMIC DNA]</scope>
</reference>
<dbReference type="CDD" id="cd14973">
    <property type="entry name" value="7tmA_Mrgpr"/>
    <property type="match status" value="1"/>
</dbReference>
<evidence type="ECO:0000259" key="13">
    <source>
        <dbReference type="PROSITE" id="PS50262"/>
    </source>
</evidence>
<gene>
    <name evidence="14" type="primary">LOC114041846</name>
</gene>
<feature type="transmembrane region" description="Helical" evidence="12">
    <location>
        <begin position="103"/>
        <end position="122"/>
    </location>
</feature>
<dbReference type="GO" id="GO:0005886">
    <property type="term" value="C:plasma membrane"/>
    <property type="evidence" value="ECO:0007669"/>
    <property type="project" value="UniProtKB-SubCell"/>
</dbReference>
<evidence type="ECO:0000256" key="7">
    <source>
        <dbReference type="ARBA" id="ARBA00023170"/>
    </source>
</evidence>
<evidence type="ECO:0000256" key="9">
    <source>
        <dbReference type="ARBA" id="ARBA00061394"/>
    </source>
</evidence>
<dbReference type="PRINTS" id="PR00237">
    <property type="entry name" value="GPCRRHODOPSN"/>
</dbReference>
<dbReference type="FunFam" id="1.20.1070.10:FF:000193">
    <property type="entry name" value="Mas-related G-protein coupled receptor member E"/>
    <property type="match status" value="1"/>
</dbReference>
<sequence>MSESAVPRGSFSSMDPTTMMQTSTEMPQGSFNGSGTETNISESLFTSLGNCENRAFVVTVNSIMLTISFCGLVANALVLWLLGFCIKRNPFSVYILNLAGADFFYLCCQIVRSIMLICQDFWDIVPRFIVTLTIFFYTLGLNLLAAISTERCLSVLFPIWYRCHRPKHMSATVCSLLWTLYLLGNLLEGEACGLLDLIPYRVMSRLAWDFSFVTLIVFLVCLLCVSSLTLVLKFQCHAQNRGPSKLYLLIMFTILMFLLCGLPFGIDWFLLYWLIDTRCIFFVFQLLSCVNSSTNPLIYFFLGSFRQKRRREPLRVVLQRALKDEAETGADNEISLT</sequence>
<dbReference type="STRING" id="29139.ENSVURP00010013733"/>
<comment type="subcellular location">
    <subcellularLocation>
        <location evidence="1">Cell membrane</location>
        <topology evidence="1">Multi-pass membrane protein</topology>
    </subcellularLocation>
</comment>
<keyword evidence="7 10" id="KW-0675">Receptor</keyword>
<dbReference type="PANTHER" id="PTHR11334">
    <property type="entry name" value="MAS-RELATED G-PROTEIN COUPLED RECEPTOR"/>
    <property type="match status" value="1"/>
</dbReference>
<feature type="transmembrane region" description="Helical" evidence="12">
    <location>
        <begin position="207"/>
        <end position="234"/>
    </location>
</feature>
<keyword evidence="2" id="KW-1003">Cell membrane</keyword>
<keyword evidence="4 12" id="KW-1133">Transmembrane helix</keyword>
<comment type="similarity">
    <text evidence="9">Belongs to the G-protein coupled receptor 1 family. Mas subfamily.</text>
</comment>
<dbReference type="Gene3D" id="1.20.1070.10">
    <property type="entry name" value="Rhodopsin 7-helix transmembrane proteins"/>
    <property type="match status" value="1"/>
</dbReference>
<feature type="compositionally biased region" description="Polar residues" evidence="11">
    <location>
        <begin position="10"/>
        <end position="32"/>
    </location>
</feature>
<evidence type="ECO:0000256" key="6">
    <source>
        <dbReference type="ARBA" id="ARBA00023136"/>
    </source>
</evidence>
<feature type="transmembrane region" description="Helical" evidence="12">
    <location>
        <begin position="246"/>
        <end position="274"/>
    </location>
</feature>
<evidence type="ECO:0000256" key="8">
    <source>
        <dbReference type="ARBA" id="ARBA00023224"/>
    </source>
</evidence>
<accession>A0A4X2KPQ1</accession>
<dbReference type="Proteomes" id="UP000314987">
    <property type="component" value="Unassembled WGS sequence"/>
</dbReference>
<keyword evidence="6 12" id="KW-0472">Membrane</keyword>
<evidence type="ECO:0000256" key="2">
    <source>
        <dbReference type="ARBA" id="ARBA00022475"/>
    </source>
</evidence>
<protein>
    <recommendedName>
        <fullName evidence="13">G-protein coupled receptors family 1 profile domain-containing protein</fullName>
    </recommendedName>
</protein>
<dbReference type="InterPro" id="IPR026234">
    <property type="entry name" value="MRGPCRFAMILY"/>
</dbReference>
<reference evidence="14" key="2">
    <citation type="submission" date="2025-08" db="UniProtKB">
        <authorList>
            <consortium name="Ensembl"/>
        </authorList>
    </citation>
    <scope>IDENTIFICATION</scope>
</reference>
<evidence type="ECO:0000256" key="5">
    <source>
        <dbReference type="ARBA" id="ARBA00023040"/>
    </source>
</evidence>